<dbReference type="EMBL" id="JABCKV010002960">
    <property type="protein sequence ID" value="KAG5636337.1"/>
    <property type="molecule type" value="Genomic_DNA"/>
</dbReference>
<proteinExistence type="predicted"/>
<evidence type="ECO:0000313" key="3">
    <source>
        <dbReference type="Proteomes" id="UP000775547"/>
    </source>
</evidence>
<feature type="region of interest" description="Disordered" evidence="1">
    <location>
        <begin position="41"/>
        <end position="61"/>
    </location>
</feature>
<keyword evidence="3" id="KW-1185">Reference proteome</keyword>
<dbReference type="Proteomes" id="UP000775547">
    <property type="component" value="Unassembled WGS sequence"/>
</dbReference>
<organism evidence="2 3">
    <name type="scientific">Asterophora parasitica</name>
    <dbReference type="NCBI Taxonomy" id="117018"/>
    <lineage>
        <taxon>Eukaryota</taxon>
        <taxon>Fungi</taxon>
        <taxon>Dikarya</taxon>
        <taxon>Basidiomycota</taxon>
        <taxon>Agaricomycotina</taxon>
        <taxon>Agaricomycetes</taxon>
        <taxon>Agaricomycetidae</taxon>
        <taxon>Agaricales</taxon>
        <taxon>Tricholomatineae</taxon>
        <taxon>Lyophyllaceae</taxon>
        <taxon>Asterophora</taxon>
    </lineage>
</organism>
<accession>A0A9P7FWF4</accession>
<comment type="caution">
    <text evidence="2">The sequence shown here is derived from an EMBL/GenBank/DDBJ whole genome shotgun (WGS) entry which is preliminary data.</text>
</comment>
<protein>
    <submittedName>
        <fullName evidence="2">Uncharacterized protein</fullName>
    </submittedName>
</protein>
<feature type="non-terminal residue" evidence="2">
    <location>
        <position position="1"/>
    </location>
</feature>
<gene>
    <name evidence="2" type="ORF">DXG03_004822</name>
</gene>
<evidence type="ECO:0000256" key="1">
    <source>
        <dbReference type="SAM" id="MobiDB-lite"/>
    </source>
</evidence>
<feature type="non-terminal residue" evidence="2">
    <location>
        <position position="76"/>
    </location>
</feature>
<evidence type="ECO:0000313" key="2">
    <source>
        <dbReference type="EMBL" id="KAG5636337.1"/>
    </source>
</evidence>
<dbReference type="AlphaFoldDB" id="A0A9P7FWF4"/>
<name>A0A9P7FWF4_9AGAR</name>
<reference evidence="2" key="2">
    <citation type="submission" date="2021-10" db="EMBL/GenBank/DDBJ databases">
        <title>Phylogenomics reveals ancestral predisposition of the termite-cultivated fungus Termitomyces towards a domesticated lifestyle.</title>
        <authorList>
            <person name="Auxier B."/>
            <person name="Grum-Grzhimaylo A."/>
            <person name="Cardenas M.E."/>
            <person name="Lodge J.D."/>
            <person name="Laessoe T."/>
            <person name="Pedersen O."/>
            <person name="Smith M.E."/>
            <person name="Kuyper T.W."/>
            <person name="Franco-Molano E.A."/>
            <person name="Baroni T.J."/>
            <person name="Aanen D.K."/>
        </authorList>
    </citation>
    <scope>NUCLEOTIDE SEQUENCE</scope>
    <source>
        <strain evidence="2">AP01</strain>
        <tissue evidence="2">Mycelium</tissue>
    </source>
</reference>
<reference evidence="2" key="1">
    <citation type="submission" date="2020-07" db="EMBL/GenBank/DDBJ databases">
        <authorList>
            <person name="Nieuwenhuis M."/>
            <person name="Van De Peppel L.J.J."/>
        </authorList>
    </citation>
    <scope>NUCLEOTIDE SEQUENCE</scope>
    <source>
        <strain evidence="2">AP01</strain>
        <tissue evidence="2">Mycelium</tissue>
    </source>
</reference>
<sequence length="76" mass="8162">VCTITWAPSSTSAKIPRCTSSTFRLPPALVKFANLGAFAGRATSTTQRRSRTSSRRPSSLISTSKLSMMSLLTIVL</sequence>